<organism evidence="7 8">
    <name type="scientific">Hondaea fermentalgiana</name>
    <dbReference type="NCBI Taxonomy" id="2315210"/>
    <lineage>
        <taxon>Eukaryota</taxon>
        <taxon>Sar</taxon>
        <taxon>Stramenopiles</taxon>
        <taxon>Bigyra</taxon>
        <taxon>Labyrinthulomycetes</taxon>
        <taxon>Thraustochytrida</taxon>
        <taxon>Thraustochytriidae</taxon>
        <taxon>Hondaea</taxon>
    </lineage>
</organism>
<dbReference type="GO" id="GO:0005737">
    <property type="term" value="C:cytoplasm"/>
    <property type="evidence" value="ECO:0007669"/>
    <property type="project" value="TreeGrafter"/>
</dbReference>
<sequence>MQTRGKTRRAKEAQQAEARREAKADRSDDEEIEEEEEEGTRFDGEEIAEGVFCGGEGCALDSEGRRARGITHVVSVSSNFEQRKPPETKMVASGHWLHFSRENRPTANMLNILDDAVAFIDRVKKKKGKVCVVSLEGASRAATVCVAYLIKSHRLTLRAATMRMTAKAPRTNINRGFWRQLVVYEEYVHGMASMTEDDLPGAILFEKDELDAIASSFRESKRRARLAEPMSPTTATGFGALSLVSGDTKRKSTNRAWNGNIDDIENDNDDDGWHRIKSPRASIDHADPTLETKS</sequence>
<dbReference type="InterPro" id="IPR000340">
    <property type="entry name" value="Dual-sp_phosphatase_cat-dom"/>
</dbReference>
<comment type="caution">
    <text evidence="7">The sequence shown here is derived from an EMBL/GenBank/DDBJ whole genome shotgun (WGS) entry which is preliminary data.</text>
</comment>
<accession>A0A2R5GDN1</accession>
<evidence type="ECO:0000256" key="4">
    <source>
        <dbReference type="ARBA" id="ARBA00022912"/>
    </source>
</evidence>
<evidence type="ECO:0000259" key="6">
    <source>
        <dbReference type="PROSITE" id="PS50054"/>
    </source>
</evidence>
<feature type="domain" description="Tyrosine-protein phosphatase" evidence="6">
    <location>
        <begin position="42"/>
        <end position="190"/>
    </location>
</feature>
<dbReference type="OrthoDB" id="2017893at2759"/>
<feature type="compositionally biased region" description="Acidic residues" evidence="5">
    <location>
        <begin position="27"/>
        <end position="38"/>
    </location>
</feature>
<dbReference type="EC" id="3.1.3.48" evidence="2"/>
<dbReference type="PROSITE" id="PS50054">
    <property type="entry name" value="TYR_PHOSPHATASE_DUAL"/>
    <property type="match status" value="1"/>
</dbReference>
<evidence type="ECO:0000313" key="8">
    <source>
        <dbReference type="Proteomes" id="UP000241890"/>
    </source>
</evidence>
<dbReference type="InterPro" id="IPR020422">
    <property type="entry name" value="TYR_PHOSPHATASE_DUAL_dom"/>
</dbReference>
<dbReference type="CDD" id="cd14498">
    <property type="entry name" value="DSP"/>
    <property type="match status" value="1"/>
</dbReference>
<feature type="compositionally biased region" description="Basic and acidic residues" evidence="5">
    <location>
        <begin position="10"/>
        <end position="26"/>
    </location>
</feature>
<dbReference type="InParanoid" id="A0A2R5GDN1"/>
<proteinExistence type="inferred from homology"/>
<dbReference type="GO" id="GO:0043409">
    <property type="term" value="P:negative regulation of MAPK cascade"/>
    <property type="evidence" value="ECO:0007669"/>
    <property type="project" value="TreeGrafter"/>
</dbReference>
<dbReference type="PANTHER" id="PTHR10159:SF529">
    <property type="entry name" value="TYROSINE-PROTEIN PHOSPHATASE DOMAIN-CONTAINING PROTEIN"/>
    <property type="match status" value="1"/>
</dbReference>
<reference evidence="7 8" key="1">
    <citation type="submission" date="2017-12" db="EMBL/GenBank/DDBJ databases">
        <title>Sequencing, de novo assembly and annotation of complete genome of a new Thraustochytrid species, strain FCC1311.</title>
        <authorList>
            <person name="Sedici K."/>
            <person name="Godart F."/>
            <person name="Aiese Cigliano R."/>
            <person name="Sanseverino W."/>
            <person name="Barakat M."/>
            <person name="Ortet P."/>
            <person name="Marechal E."/>
            <person name="Cagnac O."/>
            <person name="Amato A."/>
        </authorList>
    </citation>
    <scope>NUCLEOTIDE SEQUENCE [LARGE SCALE GENOMIC DNA]</scope>
</reference>
<dbReference type="EMBL" id="BEYU01000040">
    <property type="protein sequence ID" value="GBG28419.1"/>
    <property type="molecule type" value="Genomic_DNA"/>
</dbReference>
<dbReference type="Gene3D" id="3.90.190.10">
    <property type="entry name" value="Protein tyrosine phosphatase superfamily"/>
    <property type="match status" value="1"/>
</dbReference>
<dbReference type="InterPro" id="IPR029021">
    <property type="entry name" value="Prot-tyrosine_phosphatase-like"/>
</dbReference>
<dbReference type="SMART" id="SM00195">
    <property type="entry name" value="DSPc"/>
    <property type="match status" value="1"/>
</dbReference>
<evidence type="ECO:0000313" key="7">
    <source>
        <dbReference type="EMBL" id="GBG28419.1"/>
    </source>
</evidence>
<protein>
    <recommendedName>
        <fullName evidence="2">protein-tyrosine-phosphatase</fullName>
        <ecNumber evidence="2">3.1.3.48</ecNumber>
    </recommendedName>
</protein>
<dbReference type="SUPFAM" id="SSF52799">
    <property type="entry name" value="(Phosphotyrosine protein) phosphatases II"/>
    <property type="match status" value="1"/>
</dbReference>
<keyword evidence="4" id="KW-0904">Protein phosphatase</keyword>
<evidence type="ECO:0000256" key="3">
    <source>
        <dbReference type="ARBA" id="ARBA00022801"/>
    </source>
</evidence>
<keyword evidence="3" id="KW-0378">Hydrolase</keyword>
<dbReference type="Proteomes" id="UP000241890">
    <property type="component" value="Unassembled WGS sequence"/>
</dbReference>
<keyword evidence="8" id="KW-1185">Reference proteome</keyword>
<dbReference type="AlphaFoldDB" id="A0A2R5GDN1"/>
<evidence type="ECO:0000256" key="1">
    <source>
        <dbReference type="ARBA" id="ARBA00008601"/>
    </source>
</evidence>
<dbReference type="GO" id="GO:0004725">
    <property type="term" value="F:protein tyrosine phosphatase activity"/>
    <property type="evidence" value="ECO:0007669"/>
    <property type="project" value="UniProtKB-EC"/>
</dbReference>
<comment type="similarity">
    <text evidence="1">Belongs to the protein-tyrosine phosphatase family. Non-receptor class dual specificity subfamily.</text>
</comment>
<evidence type="ECO:0000256" key="5">
    <source>
        <dbReference type="SAM" id="MobiDB-lite"/>
    </source>
</evidence>
<gene>
    <name evidence="7" type="ORF">FCC1311_046422</name>
</gene>
<dbReference type="PANTHER" id="PTHR10159">
    <property type="entry name" value="DUAL SPECIFICITY PROTEIN PHOSPHATASE"/>
    <property type="match status" value="1"/>
</dbReference>
<evidence type="ECO:0000256" key="2">
    <source>
        <dbReference type="ARBA" id="ARBA00013064"/>
    </source>
</evidence>
<feature type="region of interest" description="Disordered" evidence="5">
    <location>
        <begin position="249"/>
        <end position="294"/>
    </location>
</feature>
<feature type="region of interest" description="Disordered" evidence="5">
    <location>
        <begin position="1"/>
        <end position="45"/>
    </location>
</feature>
<feature type="compositionally biased region" description="Basic and acidic residues" evidence="5">
    <location>
        <begin position="282"/>
        <end position="294"/>
    </location>
</feature>
<name>A0A2R5GDN1_9STRA</name>
<dbReference type="Pfam" id="PF00782">
    <property type="entry name" value="DSPc"/>
    <property type="match status" value="1"/>
</dbReference>